<name>A0A7C2TG62_9BACT</name>
<evidence type="ECO:0000313" key="1">
    <source>
        <dbReference type="EMBL" id="HET97168.1"/>
    </source>
</evidence>
<dbReference type="Pfam" id="PF09424">
    <property type="entry name" value="YqeY"/>
    <property type="match status" value="1"/>
</dbReference>
<dbReference type="InterPro" id="IPR042184">
    <property type="entry name" value="YqeY/Aim41_N"/>
</dbReference>
<dbReference type="PANTHER" id="PTHR28055">
    <property type="entry name" value="ALTERED INHERITANCE OF MITOCHONDRIA PROTEIN 41, MITOCHONDRIAL"/>
    <property type="match status" value="1"/>
</dbReference>
<proteinExistence type="predicted"/>
<reference evidence="1" key="1">
    <citation type="journal article" date="2020" name="mSystems">
        <title>Genome- and Community-Level Interaction Insights into Carbon Utilization and Element Cycling Functions of Hydrothermarchaeota in Hydrothermal Sediment.</title>
        <authorList>
            <person name="Zhou Z."/>
            <person name="Liu Y."/>
            <person name="Xu W."/>
            <person name="Pan J."/>
            <person name="Luo Z.H."/>
            <person name="Li M."/>
        </authorList>
    </citation>
    <scope>NUCLEOTIDE SEQUENCE [LARGE SCALE GENOMIC DNA]</scope>
    <source>
        <strain evidence="1">SpSt-1224</strain>
    </source>
</reference>
<dbReference type="SUPFAM" id="SSF89095">
    <property type="entry name" value="GatB/YqeY motif"/>
    <property type="match status" value="1"/>
</dbReference>
<sequence>MENNDSSWGWSEELGVSLLSKLKEDLKQAVRSKDEDRKNTIRQIISEFPKLTVPITLESGKKSTRLKKDDEISDDDILGVIGGLVKSEKTTLELQNRGSSPYLEILHTYLPRPVNEEEIRSWVRANIDLRSFKSPMQAMGPIMKHFGKKADGNLVKKVLASLTL</sequence>
<gene>
    <name evidence="1" type="ORF">ENN98_00395</name>
</gene>
<dbReference type="Proteomes" id="UP000885986">
    <property type="component" value="Unassembled WGS sequence"/>
</dbReference>
<protein>
    <submittedName>
        <fullName evidence="1">Uncharacterized protein</fullName>
    </submittedName>
</protein>
<dbReference type="PANTHER" id="PTHR28055:SF1">
    <property type="entry name" value="ALTERED INHERITANCE OF MITOCHONDRIA PROTEIN 41, MITOCHONDRIAL"/>
    <property type="match status" value="1"/>
</dbReference>
<dbReference type="Gene3D" id="1.10.1510.10">
    <property type="entry name" value="Uncharacterised protein YqeY/AIM41 PF09424, N-terminal domain"/>
    <property type="match status" value="1"/>
</dbReference>
<accession>A0A7C2TG62</accession>
<dbReference type="AlphaFoldDB" id="A0A7C2TG62"/>
<dbReference type="InterPro" id="IPR019004">
    <property type="entry name" value="YqeY/Aim41"/>
</dbReference>
<dbReference type="InterPro" id="IPR003789">
    <property type="entry name" value="Asn/Gln_tRNA_amidoTrase-B-like"/>
</dbReference>
<dbReference type="EMBL" id="DSDS01000009">
    <property type="protein sequence ID" value="HET97168.1"/>
    <property type="molecule type" value="Genomic_DNA"/>
</dbReference>
<dbReference type="GO" id="GO:0016884">
    <property type="term" value="F:carbon-nitrogen ligase activity, with glutamine as amido-N-donor"/>
    <property type="evidence" value="ECO:0007669"/>
    <property type="project" value="InterPro"/>
</dbReference>
<comment type="caution">
    <text evidence="1">The sequence shown here is derived from an EMBL/GenBank/DDBJ whole genome shotgun (WGS) entry which is preliminary data.</text>
</comment>
<organism evidence="1">
    <name type="scientific">Desulfurivibrio alkaliphilus</name>
    <dbReference type="NCBI Taxonomy" id="427923"/>
    <lineage>
        <taxon>Bacteria</taxon>
        <taxon>Pseudomonadati</taxon>
        <taxon>Thermodesulfobacteriota</taxon>
        <taxon>Desulfobulbia</taxon>
        <taxon>Desulfobulbales</taxon>
        <taxon>Desulfobulbaceae</taxon>
        <taxon>Desulfurivibrio</taxon>
    </lineage>
</organism>